<name>A0ABX0NK31_9BURK</name>
<organism evidence="1 2">
    <name type="scientific">Massilia frigida</name>
    <dbReference type="NCBI Taxonomy" id="2609281"/>
    <lineage>
        <taxon>Bacteria</taxon>
        <taxon>Pseudomonadati</taxon>
        <taxon>Pseudomonadota</taxon>
        <taxon>Betaproteobacteria</taxon>
        <taxon>Burkholderiales</taxon>
        <taxon>Oxalobacteraceae</taxon>
        <taxon>Telluria group</taxon>
        <taxon>Massilia</taxon>
    </lineage>
</organism>
<dbReference type="EMBL" id="WHJG01000047">
    <property type="protein sequence ID" value="NHZ83260.1"/>
    <property type="molecule type" value="Genomic_DNA"/>
</dbReference>
<dbReference type="Proteomes" id="UP000621455">
    <property type="component" value="Unassembled WGS sequence"/>
</dbReference>
<keyword evidence="2" id="KW-1185">Reference proteome</keyword>
<sequence length="1026" mass="109248">MSCQYLFSPNTQQDNAMQRLSSKHLPAGVTLCLALFLSACGGTSAPQPTPEPVPPPPAVLSGRTSFVSADSGANQPTLGLDGTLRLTVADSAVPPAAVPVAAAPTRTVQEGDIFRMLENGKSILSLNRFRGLQIIDISNTASPRVMGRAAINGEPVEMYRVGNRVYILLNNWTEYKRIAKGGAESLDQFSGGAVITVDIADLSAPKILAAARVPGNIDTSRLTSGAGKNALYVAASDYTASVMPMDVVPATSSLYYPAVSKTHVLSYSINEQGQLISKSTLQLGGNVHAVQASGDRLMVARAADDLGRQSGSRVALIDISSPDGVMVQGADVGVSGVVQKKTNMHMHGDVLRVVSGNWWSSGANVNHVETFNMADIGRPKPIDHDTFGAGQQLFGTSFFADKAFFVTYLRKDPFHAFSITPDGTMKEESEFIVSGWNDFFVPVQNQTRLIGVGHNDENDRRSLAISLYDVTDLKNTKPLLMRADVDLANSWSQANWDDRAFTVLENAANAIAPDGKTRETGLILLPFTGFNANTRENSAGVQIFTFSASTVTRRGIMKQDTEVRRSFMGDTANNLAANLSDSELSLFSIVNADSPQVKGRLPLAPNYGQLVLFKNVDVRYHVNDNQWWSSTAARTDQVELVPLADPDGAAPLSSITVPSNAKLYNVAEKLVVVSSAGGNDGTVNTTITTYDLADAAKPVRLGSLTTTELAQTNIYPMMGQAICPMIGPCGGWYGTPDATVVGNALVFATQVTPILLRGPQPAAALAMSSLPYGYYSSSYTLHVLDLSKPAQPVLLPKIAMAENEQAVGLVKSGNAVWVNYKQAEAVTGSGQAQAKYFVKALDVSNASAPKLGSAINVPGRVMAVVGDVMYTVDESWGDKTVTNSVNMLIVRDNLAYLQASQALGGQYARDLSIEGKNLVLALAENGTGKNALAVIEVGSQSLTRKATLDVPFYPMLHDAGPGKVLVQAGYGFLLYDVSTAAPFAQAFFPTANWGAQVSVLGKDIYVPANAYGIYQFNLDTVNLSKP</sequence>
<evidence type="ECO:0008006" key="3">
    <source>
        <dbReference type="Google" id="ProtNLM"/>
    </source>
</evidence>
<accession>A0ABX0NK31</accession>
<reference evidence="1 2" key="1">
    <citation type="submission" date="2019-10" db="EMBL/GenBank/DDBJ databases">
        <title>Taxonomy of Antarctic Massilia spp.: description of Massilia rubra sp. nov., Massilia aquatica sp. nov., Massilia mucilaginosa sp. nov., Massilia frigida sp. nov. isolated from streams, lakes and regoliths.</title>
        <authorList>
            <person name="Holochova P."/>
            <person name="Sedlacek I."/>
            <person name="Kralova S."/>
            <person name="Maslanova I."/>
            <person name="Busse H.-J."/>
            <person name="Stankova E."/>
            <person name="Vrbovska V."/>
            <person name="Kovarovic V."/>
            <person name="Bartak M."/>
            <person name="Svec P."/>
            <person name="Pantucek R."/>
        </authorList>
    </citation>
    <scope>NUCLEOTIDE SEQUENCE [LARGE SCALE GENOMIC DNA]</scope>
    <source>
        <strain evidence="1 2">CCM 8695</strain>
    </source>
</reference>
<evidence type="ECO:0000313" key="2">
    <source>
        <dbReference type="Proteomes" id="UP000621455"/>
    </source>
</evidence>
<dbReference type="InterPro" id="IPR019198">
    <property type="entry name" value="Beta_propeller_containing"/>
</dbReference>
<gene>
    <name evidence="1" type="ORF">F2P44_28895</name>
</gene>
<comment type="caution">
    <text evidence="1">The sequence shown here is derived from an EMBL/GenBank/DDBJ whole genome shotgun (WGS) entry which is preliminary data.</text>
</comment>
<dbReference type="Pfam" id="PF09826">
    <property type="entry name" value="Beta_propel"/>
    <property type="match status" value="1"/>
</dbReference>
<evidence type="ECO:0000313" key="1">
    <source>
        <dbReference type="EMBL" id="NHZ83260.1"/>
    </source>
</evidence>
<proteinExistence type="predicted"/>
<protein>
    <recommendedName>
        <fullName evidence="3">YncE family protein</fullName>
    </recommendedName>
</protein>